<comment type="similarity">
    <text evidence="1">Belongs to the sel-1 family.</text>
</comment>
<dbReference type="InterPro" id="IPR050767">
    <property type="entry name" value="Sel1_AlgK"/>
</dbReference>
<reference evidence="3 4" key="1">
    <citation type="submission" date="2023-03" db="EMBL/GenBank/DDBJ databases">
        <title>Genome sequence of Lichtheimia ornata CBS 291.66.</title>
        <authorList>
            <person name="Mohabir J.T."/>
            <person name="Shea T.P."/>
            <person name="Kurbessoian T."/>
            <person name="Berby B."/>
            <person name="Fontaine J."/>
            <person name="Livny J."/>
            <person name="Gnirke A."/>
            <person name="Stajich J.E."/>
            <person name="Cuomo C.A."/>
        </authorList>
    </citation>
    <scope>NUCLEOTIDE SEQUENCE [LARGE SCALE GENOMIC DNA]</scope>
    <source>
        <strain evidence="3">CBS 291.66</strain>
    </source>
</reference>
<evidence type="ECO:0000256" key="1">
    <source>
        <dbReference type="ARBA" id="ARBA00038101"/>
    </source>
</evidence>
<sequence>MGVNQSKISYEATATTTLTTRRPPLDTSAITNSSSRPTTTTTEPLDPTLLGCTTRHGIADPTTSSNYNGTIRNSSDKRQRQHSSTEDSGYVGSTVMFPQTSTITDLCGLDETQTSSVIVTAATALTTTSSSSPPSYSNYNNNNATTTTTTRSSRPPINYRLCVDDILQELAAASPHETNPILDAVFATARQLDDPRDHAAAFRAAQIWSKQTNDDDASNVAAVWVARCLLDGWGMRGHAKEGFDQLQQLAGRGCWQAFFPLGLCYLHGVAHVQPPDKTLALTWFSTTAQLDPDKTAHARSVIALAQLHVGALTLQENHLGEAFTWFLKSANIGNAHAQFLVAIYYALGCHTKKDWDLAKRYLHKSAEQDFSRAQADLGIMLVKDHMYVEGLQWLERAEQAQDPRALYQLGLMYEHGDGVDQSNERALFYLKGAAEHEHVLAQYRLALHYLDGGIGLEPNLQKADQFLRQAAHAGHPPAQRRLGCLYLEGLGPPSTTDHVRLQQYKSNKIAMEWFNRAAVRGDMQAYVLIGECYEKGRGVHVNQKTALEYYRKAAETKSTYQMNGQYALAELLFRTGQAGDAFDWYKRASSHQHVEASFLKPIRRAKLMVARYYLHGWAHVNPDKARAFQMLNELSDHDGDSAHYWLASCYLEGIPGVCEVDTTVAFKYYMKAAKAGHMDSQFEVAYMLAHGNGTMRNREEALLWYKKAANKGHPVAIYTLGLHFLHNVRNLNKAMIYFERAADLGHTESMERLAEIYLMDIARPISSLDRAAKRSQEQRCKQALAWIKRAAERGHRVAQRELGKLHDRALGVPEDHQKAFELFSCAAQQNDTVAILLLGSYYEHGQGVPQDVHRALEHYLRAASLGSERASFAAGQLYHKLHRFQEAYVQYKIAAKDKRLRGSVTGKTARLMVARYVLLAMVSNPEETKEEAFEMLHDLVLKDEFSPSFYWHGYCCHHGLGTAVQLEKAIHWYNRAAEEAKDTQAMVQLANLYEQESPSSEEDDMRIIQCLKRAAELGDAEGQYKLGMAHWRGLQRMEIDKIKAAEWFKQSASQGYGMSHWALGQMFLENGDRDMALLSWDNGVRLENAASMRSQAQLLLTMLPETAEQDRRVQYTRAMKLLTDAAHQGDAESHLYLGRIYVADAAALKQRAHAIDGDLDEHTSNDIMVLLEQQKQQEERAKNHLEIAAKEGQVEAMFLAGQIWHEQSNYLQANKYYQQAADAGYMLARVMRARYRLAEGLPGIVADPEAGFKELMACAQEQCSSAYHSLGQCYELGLGVQQDYEKALEWYSRSVETTADAEAVFRIGRIHARDHKELDACRWYELACHMDNTHARAHYHLGLYYLHGVHDTIQRDFESAVYHLQQAIRQNDYDAMFELGILYLSDDMQFTVEQQLDGFAYLEHASQLGSCDAQRELGKLYHTGKDYCPSIDDTGIVTIVPQQLDRAFDLFCQAAEQGDRSAALFVGTFYEHGIHVSADPSSAAQWYDIAIRLDLQQPWWVAELALARVLHQDPSQRSRAYQLFQAAFEHAETDEQRSTAEIMMARYRLHGWGDVSIQDKVAMMVLLRYARAGEARVFYEVAWSFERGLGVDQDLKQAFIWYSQLEQLASTLTQEEEELLDDDLQQDITNALVRLVEFYRCGWTTRVDLAKATTLENQIARRTARVRDL</sequence>
<keyword evidence="4" id="KW-1185">Reference proteome</keyword>
<evidence type="ECO:0000256" key="2">
    <source>
        <dbReference type="SAM" id="MobiDB-lite"/>
    </source>
</evidence>
<feature type="compositionally biased region" description="Low complexity" evidence="2">
    <location>
        <begin position="31"/>
        <end position="50"/>
    </location>
</feature>
<dbReference type="Pfam" id="PF08238">
    <property type="entry name" value="Sel1"/>
    <property type="match status" value="23"/>
</dbReference>
<dbReference type="SUPFAM" id="SSF81901">
    <property type="entry name" value="HCP-like"/>
    <property type="match status" value="9"/>
</dbReference>
<dbReference type="GeneID" id="83217955"/>
<feature type="region of interest" description="Disordered" evidence="2">
    <location>
        <begin position="14"/>
        <end position="93"/>
    </location>
</feature>
<dbReference type="Proteomes" id="UP001234581">
    <property type="component" value="Unassembled WGS sequence"/>
</dbReference>
<dbReference type="InterPro" id="IPR011990">
    <property type="entry name" value="TPR-like_helical_dom_sf"/>
</dbReference>
<proteinExistence type="inferred from homology"/>
<feature type="region of interest" description="Disordered" evidence="2">
    <location>
        <begin position="127"/>
        <end position="152"/>
    </location>
</feature>
<organism evidence="3 4">
    <name type="scientific">Lichtheimia ornata</name>
    <dbReference type="NCBI Taxonomy" id="688661"/>
    <lineage>
        <taxon>Eukaryota</taxon>
        <taxon>Fungi</taxon>
        <taxon>Fungi incertae sedis</taxon>
        <taxon>Mucoromycota</taxon>
        <taxon>Mucoromycotina</taxon>
        <taxon>Mucoromycetes</taxon>
        <taxon>Mucorales</taxon>
        <taxon>Lichtheimiaceae</taxon>
        <taxon>Lichtheimia</taxon>
    </lineage>
</organism>
<dbReference type="RefSeq" id="XP_058338667.1">
    <property type="nucleotide sequence ID" value="XM_058490531.1"/>
</dbReference>
<dbReference type="InterPro" id="IPR019734">
    <property type="entry name" value="TPR_rpt"/>
</dbReference>
<dbReference type="InterPro" id="IPR006597">
    <property type="entry name" value="Sel1-like"/>
</dbReference>
<evidence type="ECO:0000313" key="3">
    <source>
        <dbReference type="EMBL" id="KAJ8653753.1"/>
    </source>
</evidence>
<dbReference type="SMART" id="SM00671">
    <property type="entry name" value="SEL1"/>
    <property type="match status" value="28"/>
</dbReference>
<protein>
    <recommendedName>
        <fullName evidence="5">Sel1 repeat protein</fullName>
    </recommendedName>
</protein>
<dbReference type="PANTHER" id="PTHR11102">
    <property type="entry name" value="SEL-1-LIKE PROTEIN"/>
    <property type="match status" value="1"/>
</dbReference>
<feature type="compositionally biased region" description="Polar residues" evidence="2">
    <location>
        <begin position="61"/>
        <end position="73"/>
    </location>
</feature>
<name>A0AAD7XUW1_9FUNG</name>
<dbReference type="SUPFAM" id="SSF48452">
    <property type="entry name" value="TPR-like"/>
    <property type="match status" value="1"/>
</dbReference>
<dbReference type="PANTHER" id="PTHR11102:SF160">
    <property type="entry name" value="ERAD-ASSOCIATED E3 UBIQUITIN-PROTEIN LIGASE COMPONENT HRD3"/>
    <property type="match status" value="1"/>
</dbReference>
<dbReference type="Gene3D" id="1.25.40.10">
    <property type="entry name" value="Tetratricopeptide repeat domain"/>
    <property type="match status" value="8"/>
</dbReference>
<gene>
    <name evidence="3" type="ORF">O0I10_010552</name>
</gene>
<evidence type="ECO:0008006" key="5">
    <source>
        <dbReference type="Google" id="ProtNLM"/>
    </source>
</evidence>
<evidence type="ECO:0000313" key="4">
    <source>
        <dbReference type="Proteomes" id="UP001234581"/>
    </source>
</evidence>
<dbReference type="EMBL" id="JARTCD010000072">
    <property type="protein sequence ID" value="KAJ8653753.1"/>
    <property type="molecule type" value="Genomic_DNA"/>
</dbReference>
<accession>A0AAD7XUW1</accession>
<comment type="caution">
    <text evidence="3">The sequence shown here is derived from an EMBL/GenBank/DDBJ whole genome shotgun (WGS) entry which is preliminary data.</text>
</comment>
<dbReference type="SMART" id="SM00028">
    <property type="entry name" value="TPR"/>
    <property type="match status" value="6"/>
</dbReference>